<name>A0A9E7M9C1_9EURY</name>
<dbReference type="EMBL" id="CP080572">
    <property type="protein sequence ID" value="USG99480.1"/>
    <property type="molecule type" value="Genomic_DNA"/>
</dbReference>
<gene>
    <name evidence="3" type="ORF">K1720_08130</name>
</gene>
<keyword evidence="1" id="KW-0378">Hydrolase</keyword>
<dbReference type="InterPro" id="IPR032466">
    <property type="entry name" value="Metal_Hydrolase"/>
</dbReference>
<evidence type="ECO:0000313" key="4">
    <source>
        <dbReference type="Proteomes" id="UP001056425"/>
    </source>
</evidence>
<dbReference type="SUPFAM" id="SSF51556">
    <property type="entry name" value="Metallo-dependent hydrolases"/>
    <property type="match status" value="1"/>
</dbReference>
<dbReference type="AlphaFoldDB" id="A0A9E7M9C1"/>
<dbReference type="GeneID" id="72778308"/>
<dbReference type="PANTHER" id="PTHR43794:SF11">
    <property type="entry name" value="AMIDOHYDROLASE-RELATED DOMAIN-CONTAINING PROTEIN"/>
    <property type="match status" value="1"/>
</dbReference>
<dbReference type="GO" id="GO:0016810">
    <property type="term" value="F:hydrolase activity, acting on carbon-nitrogen (but not peptide) bonds"/>
    <property type="evidence" value="ECO:0007669"/>
    <property type="project" value="InterPro"/>
</dbReference>
<proteinExistence type="predicted"/>
<dbReference type="KEGG" id="thei:K1720_08130"/>
<dbReference type="PANTHER" id="PTHR43794">
    <property type="entry name" value="AMINOHYDROLASE SSNA-RELATED"/>
    <property type="match status" value="1"/>
</dbReference>
<dbReference type="InterPro" id="IPR006680">
    <property type="entry name" value="Amidohydro-rel"/>
</dbReference>
<feature type="domain" description="Amidohydrolase-related" evidence="2">
    <location>
        <begin position="53"/>
        <end position="395"/>
    </location>
</feature>
<evidence type="ECO:0000256" key="1">
    <source>
        <dbReference type="ARBA" id="ARBA00022801"/>
    </source>
</evidence>
<protein>
    <submittedName>
        <fullName evidence="3">Amidohydrolase</fullName>
    </submittedName>
</protein>
<dbReference type="CDD" id="cd01298">
    <property type="entry name" value="ATZ_TRZ_like"/>
    <property type="match status" value="1"/>
</dbReference>
<sequence length="416" mass="46710">MKAIVADHIIDANTHRKNSVVLIEDGKIVSIIPSEKLKEFDVEVTYGGRDYLLIPGLINAHTHVAMVKFRGFGDDMPLDTWLNEVIWPNEKEWNEEEIYKWALIGIAEAIASGSTTINDHYFFAWQISKAAETLGVRAFIGQTMMDLVDMPIAEPKLGFKFFKKWKSRNGLVNVILAPHATDTVSRDLLEEVREFAEKENALVHMHVSQSREEVLRVKDREGMLPVEYLKSTNILESNFIGVHGVYLSEKEVGIYAKSNATLVHCPISLAKLEGYVAPILDLWKLGGNIALGNDCAVSNNSMDMILEMKFAAILNKVKNRDPTSPTAKDVFYWATVGGAKALKLNAGLIERGYLADLVLINTKKLHFLPRENMLSHLVYSARGSDVEKVFVNGELIYDNGMFMKTGEIEKILNEQK</sequence>
<organism evidence="3 4">
    <name type="scientific">Thermococcus argininiproducens</name>
    <dbReference type="NCBI Taxonomy" id="2866384"/>
    <lineage>
        <taxon>Archaea</taxon>
        <taxon>Methanobacteriati</taxon>
        <taxon>Methanobacteriota</taxon>
        <taxon>Thermococci</taxon>
        <taxon>Thermococcales</taxon>
        <taxon>Thermococcaceae</taxon>
        <taxon>Thermococcus</taxon>
    </lineage>
</organism>
<dbReference type="SUPFAM" id="SSF51338">
    <property type="entry name" value="Composite domain of metallo-dependent hydrolases"/>
    <property type="match status" value="1"/>
</dbReference>
<dbReference type="Gene3D" id="3.20.20.140">
    <property type="entry name" value="Metal-dependent hydrolases"/>
    <property type="match status" value="1"/>
</dbReference>
<dbReference type="InterPro" id="IPR011059">
    <property type="entry name" value="Metal-dep_hydrolase_composite"/>
</dbReference>
<dbReference type="InterPro" id="IPR050287">
    <property type="entry name" value="MTA/SAH_deaminase"/>
</dbReference>
<dbReference type="Pfam" id="PF01979">
    <property type="entry name" value="Amidohydro_1"/>
    <property type="match status" value="1"/>
</dbReference>
<dbReference type="Proteomes" id="UP001056425">
    <property type="component" value="Chromosome"/>
</dbReference>
<evidence type="ECO:0000313" key="3">
    <source>
        <dbReference type="EMBL" id="USG99480.1"/>
    </source>
</evidence>
<dbReference type="RefSeq" id="WP_251948364.1">
    <property type="nucleotide sequence ID" value="NZ_CP080572.1"/>
</dbReference>
<evidence type="ECO:0000259" key="2">
    <source>
        <dbReference type="Pfam" id="PF01979"/>
    </source>
</evidence>
<accession>A0A9E7M9C1</accession>
<reference evidence="3 4" key="1">
    <citation type="submission" date="2021-08" db="EMBL/GenBank/DDBJ databases">
        <title>Thermococcus onnuriiensis IOH2.</title>
        <authorList>
            <person name="Park Y.-J."/>
        </authorList>
    </citation>
    <scope>NUCLEOTIDE SEQUENCE [LARGE SCALE GENOMIC DNA]</scope>
    <source>
        <strain evidence="3 4">IOH2</strain>
    </source>
</reference>
<keyword evidence="4" id="KW-1185">Reference proteome</keyword>
<dbReference type="Gene3D" id="2.30.40.10">
    <property type="entry name" value="Urease, subunit C, domain 1"/>
    <property type="match status" value="1"/>
</dbReference>